<evidence type="ECO:0000313" key="3">
    <source>
        <dbReference type="Proteomes" id="UP001139353"/>
    </source>
</evidence>
<dbReference type="Gene3D" id="3.60.40.10">
    <property type="entry name" value="PPM-type phosphatase domain"/>
    <property type="match status" value="1"/>
</dbReference>
<feature type="domain" description="PPM-type phosphatase" evidence="1">
    <location>
        <begin position="147"/>
        <end position="336"/>
    </location>
</feature>
<dbReference type="InterPro" id="IPR039248">
    <property type="entry name" value="Ptase_RsbX"/>
</dbReference>
<dbReference type="SUPFAM" id="SSF81606">
    <property type="entry name" value="PP2C-like"/>
    <property type="match status" value="1"/>
</dbReference>
<reference evidence="2" key="1">
    <citation type="submission" date="2021-11" db="EMBL/GenBank/DDBJ databases">
        <title>BS-T2-15 a new species belonging to the Comamonadaceae family isolated from the soil of a French oak forest.</title>
        <authorList>
            <person name="Mieszkin S."/>
            <person name="Alain K."/>
        </authorList>
    </citation>
    <scope>NUCLEOTIDE SEQUENCE</scope>
    <source>
        <strain evidence="2">BS-T2-15</strain>
    </source>
</reference>
<dbReference type="Pfam" id="PF07228">
    <property type="entry name" value="SpoIIE"/>
    <property type="match status" value="1"/>
</dbReference>
<dbReference type="Pfam" id="PF13581">
    <property type="entry name" value="HATPase_c_2"/>
    <property type="match status" value="1"/>
</dbReference>
<dbReference type="PANTHER" id="PTHR35801">
    <property type="entry name" value="PHOSPHOSERINE PHOSPHATASE RSBX"/>
    <property type="match status" value="1"/>
</dbReference>
<dbReference type="AlphaFoldDB" id="A0A9X2C278"/>
<dbReference type="InterPro" id="IPR001932">
    <property type="entry name" value="PPM-type_phosphatase-like_dom"/>
</dbReference>
<dbReference type="InterPro" id="IPR003594">
    <property type="entry name" value="HATPase_dom"/>
</dbReference>
<dbReference type="InterPro" id="IPR036890">
    <property type="entry name" value="HATPase_C_sf"/>
</dbReference>
<dbReference type="CDD" id="cd16934">
    <property type="entry name" value="HATPase_RsbT-like"/>
    <property type="match status" value="1"/>
</dbReference>
<keyword evidence="3" id="KW-1185">Reference proteome</keyword>
<dbReference type="PANTHER" id="PTHR35801:SF1">
    <property type="entry name" value="PHOSPHOSERINE PHOSPHATASE RSBX"/>
    <property type="match status" value="1"/>
</dbReference>
<dbReference type="SUPFAM" id="SSF55874">
    <property type="entry name" value="ATPase domain of HSP90 chaperone/DNA topoisomerase II/histidine kinase"/>
    <property type="match status" value="1"/>
</dbReference>
<protein>
    <submittedName>
        <fullName evidence="2">SpoIIE family protein phosphatase</fullName>
    </submittedName>
</protein>
<dbReference type="EMBL" id="JAJLJH010000008">
    <property type="protein sequence ID" value="MCK9688396.1"/>
    <property type="molecule type" value="Genomic_DNA"/>
</dbReference>
<organism evidence="2 3">
    <name type="scientific">Scleromatobacter humisilvae</name>
    <dbReference type="NCBI Taxonomy" id="2897159"/>
    <lineage>
        <taxon>Bacteria</taxon>
        <taxon>Pseudomonadati</taxon>
        <taxon>Pseudomonadota</taxon>
        <taxon>Betaproteobacteria</taxon>
        <taxon>Burkholderiales</taxon>
        <taxon>Sphaerotilaceae</taxon>
        <taxon>Scleromatobacter</taxon>
    </lineage>
</organism>
<gene>
    <name evidence="2" type="ORF">LPC04_22030</name>
</gene>
<dbReference type="Proteomes" id="UP001139353">
    <property type="component" value="Unassembled WGS sequence"/>
</dbReference>
<comment type="caution">
    <text evidence="2">The sequence shown here is derived from an EMBL/GenBank/DDBJ whole genome shotgun (WGS) entry which is preliminary data.</text>
</comment>
<dbReference type="SMART" id="SM00331">
    <property type="entry name" value="PP2C_SIG"/>
    <property type="match status" value="1"/>
</dbReference>
<accession>A0A9X2C278</accession>
<name>A0A9X2C278_9BURK</name>
<dbReference type="RefSeq" id="WP_275684437.1">
    <property type="nucleotide sequence ID" value="NZ_JAJLJH010000008.1"/>
</dbReference>
<evidence type="ECO:0000313" key="2">
    <source>
        <dbReference type="EMBL" id="MCK9688396.1"/>
    </source>
</evidence>
<dbReference type="InterPro" id="IPR036457">
    <property type="entry name" value="PPM-type-like_dom_sf"/>
</dbReference>
<sequence length="337" mass="35326">MIPHIDVPVSEQSQVGEARRAANRLATDHDLDETVRGRVAIVVTELGNNLWRHAQKGRLLIGCRRSDEGCQLEVIAIDSGPGMADVARCLRDGYSSGGTPGTGLGAVQRLSTDFSVFSSPGKGTAILSRTWVPSPGTPASPSFRARFAHAGICLAAPGEVISGDAWDVRIDGDGKATVIVADGLGHGPVAAEAAAEALKAFGTLRGSPATVLERAHPALRSTRGAAVSIVELDANAGTVVYAGAGNISGRMISGIEDRSLMSQHGTLGLAIRKLQDVSYSWPDHSIVVLHSDGLITRWTLKDVGGLLQCDPAVIAGWLLRDFTRGHDDVTIVVLKRG</sequence>
<dbReference type="Gene3D" id="3.30.565.10">
    <property type="entry name" value="Histidine kinase-like ATPase, C-terminal domain"/>
    <property type="match status" value="1"/>
</dbReference>
<proteinExistence type="predicted"/>
<evidence type="ECO:0000259" key="1">
    <source>
        <dbReference type="SMART" id="SM00331"/>
    </source>
</evidence>